<comment type="caution">
    <text evidence="3">The sequence shown here is derived from an EMBL/GenBank/DDBJ whole genome shotgun (WGS) entry which is preliminary data.</text>
</comment>
<dbReference type="Gene3D" id="1.10.1660.10">
    <property type="match status" value="1"/>
</dbReference>
<evidence type="ECO:0000256" key="1">
    <source>
        <dbReference type="ARBA" id="ARBA00023125"/>
    </source>
</evidence>
<organism evidence="3 4">
    <name type="scientific">Streptomyces nanshensis</name>
    <dbReference type="NCBI Taxonomy" id="518642"/>
    <lineage>
        <taxon>Bacteria</taxon>
        <taxon>Bacillati</taxon>
        <taxon>Actinomycetota</taxon>
        <taxon>Actinomycetes</taxon>
        <taxon>Kitasatosporales</taxon>
        <taxon>Streptomycetaceae</taxon>
        <taxon>Streptomyces</taxon>
    </lineage>
</organism>
<gene>
    <name evidence="3" type="ORF">AN218_13760</name>
</gene>
<dbReference type="InterPro" id="IPR047057">
    <property type="entry name" value="MerR_fam"/>
</dbReference>
<keyword evidence="4" id="KW-1185">Reference proteome</keyword>
<protein>
    <submittedName>
        <fullName evidence="3">MerR family transcriptional regulator</fullName>
    </submittedName>
</protein>
<dbReference type="Proteomes" id="UP000176005">
    <property type="component" value="Unassembled WGS sequence"/>
</dbReference>
<dbReference type="PROSITE" id="PS50937">
    <property type="entry name" value="HTH_MERR_2"/>
    <property type="match status" value="1"/>
</dbReference>
<evidence type="ECO:0000313" key="3">
    <source>
        <dbReference type="EMBL" id="OEV11278.1"/>
    </source>
</evidence>
<dbReference type="Pfam" id="PF13411">
    <property type="entry name" value="MerR_1"/>
    <property type="match status" value="1"/>
</dbReference>
<evidence type="ECO:0000259" key="2">
    <source>
        <dbReference type="PROSITE" id="PS50937"/>
    </source>
</evidence>
<dbReference type="RefSeq" id="WP_070017128.1">
    <property type="nucleotide sequence ID" value="NZ_LJGW01000235.1"/>
</dbReference>
<dbReference type="CDD" id="cd00592">
    <property type="entry name" value="HTH_MerR-like"/>
    <property type="match status" value="1"/>
</dbReference>
<keyword evidence="1" id="KW-0238">DNA-binding</keyword>
<dbReference type="SMART" id="SM00422">
    <property type="entry name" value="HTH_MERR"/>
    <property type="match status" value="1"/>
</dbReference>
<dbReference type="AlphaFoldDB" id="A0A1E7L543"/>
<dbReference type="PRINTS" id="PR00040">
    <property type="entry name" value="HTHMERR"/>
</dbReference>
<dbReference type="PANTHER" id="PTHR30204:SF93">
    <property type="entry name" value="HTH MERR-TYPE DOMAIN-CONTAINING PROTEIN"/>
    <property type="match status" value="1"/>
</dbReference>
<dbReference type="PATRIC" id="fig|518642.10.peg.3146"/>
<evidence type="ECO:0000313" key="4">
    <source>
        <dbReference type="Proteomes" id="UP000176005"/>
    </source>
</evidence>
<sequence>MAWSTREIAELAGVSLRAVRHYHEVGLLAEPERRANGYKQYGVAHLLRLLRIKRLTGLGFSLGRIGAMDDADDHPEEELRALDAELAATVERLQQARAELGVILHRSLPAGQPPEFAGAAHADVSEADRSLFAVMTRVLGPGPRRAWAEVMRQQPTHADKEFDVLPADADEATRQDLAERMLPHVREAYAEHPDLRTPNAGAPRGEAFAMETMGRAFRDLYSPAQLDVLQRLNALLTADSGNVRP</sequence>
<dbReference type="GO" id="GO:0003700">
    <property type="term" value="F:DNA-binding transcription factor activity"/>
    <property type="evidence" value="ECO:0007669"/>
    <property type="project" value="InterPro"/>
</dbReference>
<name>A0A1E7L543_9ACTN</name>
<dbReference type="GO" id="GO:0003677">
    <property type="term" value="F:DNA binding"/>
    <property type="evidence" value="ECO:0007669"/>
    <property type="project" value="UniProtKB-KW"/>
</dbReference>
<dbReference type="SUPFAM" id="SSF46955">
    <property type="entry name" value="Putative DNA-binding domain"/>
    <property type="match status" value="1"/>
</dbReference>
<dbReference type="InterPro" id="IPR000551">
    <property type="entry name" value="MerR-type_HTH_dom"/>
</dbReference>
<dbReference type="PANTHER" id="PTHR30204">
    <property type="entry name" value="REDOX-CYCLING DRUG-SENSING TRANSCRIPTIONAL ACTIVATOR SOXR"/>
    <property type="match status" value="1"/>
</dbReference>
<accession>A0A1E7L543</accession>
<feature type="domain" description="HTH merR-type" evidence="2">
    <location>
        <begin position="2"/>
        <end position="71"/>
    </location>
</feature>
<proteinExistence type="predicted"/>
<reference evidence="3 4" key="1">
    <citation type="journal article" date="2016" name="Front. Microbiol.">
        <title>Comparative Genomics Analysis of Streptomyces Species Reveals Their Adaptation to the Marine Environment and Their Diversity at the Genomic Level.</title>
        <authorList>
            <person name="Tian X."/>
            <person name="Zhang Z."/>
            <person name="Yang T."/>
            <person name="Chen M."/>
            <person name="Li J."/>
            <person name="Chen F."/>
            <person name="Yang J."/>
            <person name="Li W."/>
            <person name="Zhang B."/>
            <person name="Zhang Z."/>
            <person name="Wu J."/>
            <person name="Zhang C."/>
            <person name="Long L."/>
            <person name="Xiao J."/>
        </authorList>
    </citation>
    <scope>NUCLEOTIDE SEQUENCE [LARGE SCALE GENOMIC DNA]</scope>
    <source>
        <strain evidence="3 4">SCSIO 10429</strain>
    </source>
</reference>
<dbReference type="InterPro" id="IPR009061">
    <property type="entry name" value="DNA-bd_dom_put_sf"/>
</dbReference>
<dbReference type="EMBL" id="LJGW01000235">
    <property type="protein sequence ID" value="OEV11278.1"/>
    <property type="molecule type" value="Genomic_DNA"/>
</dbReference>